<keyword evidence="3" id="KW-1185">Reference proteome</keyword>
<dbReference type="EMBL" id="JAGIOE010000001">
    <property type="protein sequence ID" value="MBP2373288.1"/>
    <property type="molecule type" value="Genomic_DNA"/>
</dbReference>
<dbReference type="RefSeq" id="WP_209906488.1">
    <property type="nucleotide sequence ID" value="NZ_BAAAMI010000024.1"/>
</dbReference>
<keyword evidence="1" id="KW-0175">Coiled coil</keyword>
<evidence type="ECO:0000313" key="3">
    <source>
        <dbReference type="Proteomes" id="UP000766570"/>
    </source>
</evidence>
<accession>A0ABS4WAS9</accession>
<evidence type="ECO:0000313" key="2">
    <source>
        <dbReference type="EMBL" id="MBP2373288.1"/>
    </source>
</evidence>
<sequence>MTVTAQGQTREEIRQFVHEYYLQPHGTKVAWLAAQSVPRWKFQQWRKLVYEGDLDRNLIPRDHGHMARTQGERSAFEKARAKEIAEHQSEVEQLKDRIRELEGSNVALGKAIGLLHDLNVPGPDTKQTNDPKSS</sequence>
<dbReference type="Proteomes" id="UP000766570">
    <property type="component" value="Unassembled WGS sequence"/>
</dbReference>
<name>A0ABS4WAS9_9MICC</name>
<organism evidence="2 3">
    <name type="scientific">Paeniglutamicibacter psychrophenolicus</name>
    <dbReference type="NCBI Taxonomy" id="257454"/>
    <lineage>
        <taxon>Bacteria</taxon>
        <taxon>Bacillati</taxon>
        <taxon>Actinomycetota</taxon>
        <taxon>Actinomycetes</taxon>
        <taxon>Micrococcales</taxon>
        <taxon>Micrococcaceae</taxon>
        <taxon>Paeniglutamicibacter</taxon>
    </lineage>
</organism>
<evidence type="ECO:0000256" key="1">
    <source>
        <dbReference type="SAM" id="Coils"/>
    </source>
</evidence>
<comment type="caution">
    <text evidence="2">The sequence shown here is derived from an EMBL/GenBank/DDBJ whole genome shotgun (WGS) entry which is preliminary data.</text>
</comment>
<evidence type="ECO:0008006" key="4">
    <source>
        <dbReference type="Google" id="ProtNLM"/>
    </source>
</evidence>
<feature type="coiled-coil region" evidence="1">
    <location>
        <begin position="77"/>
        <end position="111"/>
    </location>
</feature>
<reference evidence="2 3" key="1">
    <citation type="submission" date="2021-03" db="EMBL/GenBank/DDBJ databases">
        <title>Sequencing the genomes of 1000 actinobacteria strains.</title>
        <authorList>
            <person name="Klenk H.-P."/>
        </authorList>
    </citation>
    <scope>NUCLEOTIDE SEQUENCE [LARGE SCALE GENOMIC DNA]</scope>
    <source>
        <strain evidence="2 3">DSM 15454</strain>
    </source>
</reference>
<gene>
    <name evidence="2" type="ORF">JOF46_001200</name>
</gene>
<proteinExistence type="predicted"/>
<protein>
    <recommendedName>
        <fullName evidence="4">Transposase</fullName>
    </recommendedName>
</protein>